<evidence type="ECO:0000313" key="1">
    <source>
        <dbReference type="EMBL" id="KAG0557147.1"/>
    </source>
</evidence>
<reference evidence="1 2" key="1">
    <citation type="submission" date="2020-06" db="EMBL/GenBank/DDBJ databases">
        <title>WGS assembly of Ceratodon purpureus strain R40.</title>
        <authorList>
            <person name="Carey S.B."/>
            <person name="Jenkins J."/>
            <person name="Shu S."/>
            <person name="Lovell J.T."/>
            <person name="Sreedasyam A."/>
            <person name="Maumus F."/>
            <person name="Tiley G.P."/>
            <person name="Fernandez-Pozo N."/>
            <person name="Barry K."/>
            <person name="Chen C."/>
            <person name="Wang M."/>
            <person name="Lipzen A."/>
            <person name="Daum C."/>
            <person name="Saski C.A."/>
            <person name="Payton A.C."/>
            <person name="Mcbreen J.C."/>
            <person name="Conrad R.E."/>
            <person name="Kollar L.M."/>
            <person name="Olsson S."/>
            <person name="Huttunen S."/>
            <person name="Landis J.B."/>
            <person name="Wickett N.J."/>
            <person name="Johnson M.G."/>
            <person name="Rensing S.A."/>
            <person name="Grimwood J."/>
            <person name="Schmutz J."/>
            <person name="Mcdaniel S.F."/>
        </authorList>
    </citation>
    <scope>NUCLEOTIDE SEQUENCE [LARGE SCALE GENOMIC DNA]</scope>
    <source>
        <strain evidence="1 2">R40</strain>
    </source>
</reference>
<keyword evidence="2" id="KW-1185">Reference proteome</keyword>
<gene>
    <name evidence="1" type="ORF">KC19_11G105800</name>
</gene>
<sequence length="116" mass="12708">MGAGARARERRRRESGRERELGLMRWRWLWRDHGHGACALSRTDATTAPAFTPPALGALPSHAHSNDLLHPARAHLLTAPSSRARSLRLIANGPCALAIRRGECRCGGERSLEVVS</sequence>
<dbReference type="Proteomes" id="UP000822688">
    <property type="component" value="Chromosome 11"/>
</dbReference>
<dbReference type="AlphaFoldDB" id="A0A8T0GF38"/>
<evidence type="ECO:0000313" key="2">
    <source>
        <dbReference type="Proteomes" id="UP000822688"/>
    </source>
</evidence>
<organism evidence="1 2">
    <name type="scientific">Ceratodon purpureus</name>
    <name type="common">Fire moss</name>
    <name type="synonym">Dicranum purpureum</name>
    <dbReference type="NCBI Taxonomy" id="3225"/>
    <lineage>
        <taxon>Eukaryota</taxon>
        <taxon>Viridiplantae</taxon>
        <taxon>Streptophyta</taxon>
        <taxon>Embryophyta</taxon>
        <taxon>Bryophyta</taxon>
        <taxon>Bryophytina</taxon>
        <taxon>Bryopsida</taxon>
        <taxon>Dicranidae</taxon>
        <taxon>Pseudoditrichales</taxon>
        <taxon>Ditrichaceae</taxon>
        <taxon>Ceratodon</taxon>
    </lineage>
</organism>
<proteinExistence type="predicted"/>
<dbReference type="EMBL" id="CM026432">
    <property type="protein sequence ID" value="KAG0557147.1"/>
    <property type="molecule type" value="Genomic_DNA"/>
</dbReference>
<name>A0A8T0GF38_CERPU</name>
<accession>A0A8T0GF38</accession>
<protein>
    <submittedName>
        <fullName evidence="1">Uncharacterized protein</fullName>
    </submittedName>
</protein>
<comment type="caution">
    <text evidence="1">The sequence shown here is derived from an EMBL/GenBank/DDBJ whole genome shotgun (WGS) entry which is preliminary data.</text>
</comment>